<sequence>MSCRRIIPNPSQVFAKERFKPSRGFDKKWSLFPKSARENITTHNDLVPPRITAVGSVLSASHVSTTNTTRTIYNTKILSIPSDSNRSSFMRIVRQYSTSATYLKGENNNDGKKLTPPPPSSSPFATTTTPSTTHGSKRRRTSQLIPRKAAVQLTDSARSLFQKLLDSKPDKAGILLDYHQSSSGQPRMVFSFRFVSKEELVDEDEGVTLELNEDGTPKSPRETWNDGKPKLYVHHNAFMKVLGATVDVDRENMTPILYDREGYVMDPNA</sequence>
<comment type="caution">
    <text evidence="2">The sequence shown here is derived from an EMBL/GenBank/DDBJ whole genome shotgun (WGS) entry which is preliminary data.</text>
</comment>
<feature type="compositionally biased region" description="Low complexity" evidence="1">
    <location>
        <begin position="122"/>
        <end position="133"/>
    </location>
</feature>
<protein>
    <submittedName>
        <fullName evidence="2">Uncharacterized protein</fullName>
    </submittedName>
</protein>
<reference evidence="2" key="2">
    <citation type="submission" date="2021-04" db="EMBL/GenBank/DDBJ databases">
        <authorList>
            <person name="Podell S."/>
        </authorList>
    </citation>
    <scope>NUCLEOTIDE SEQUENCE</scope>
    <source>
        <strain evidence="2">Hildebrandi</strain>
    </source>
</reference>
<organism evidence="2 3">
    <name type="scientific">Nitzschia inconspicua</name>
    <dbReference type="NCBI Taxonomy" id="303405"/>
    <lineage>
        <taxon>Eukaryota</taxon>
        <taxon>Sar</taxon>
        <taxon>Stramenopiles</taxon>
        <taxon>Ochrophyta</taxon>
        <taxon>Bacillariophyta</taxon>
        <taxon>Bacillariophyceae</taxon>
        <taxon>Bacillariophycidae</taxon>
        <taxon>Bacillariales</taxon>
        <taxon>Bacillariaceae</taxon>
        <taxon>Nitzschia</taxon>
    </lineage>
</organism>
<dbReference type="EMBL" id="JAGRRH010000021">
    <property type="protein sequence ID" value="KAG7345975.1"/>
    <property type="molecule type" value="Genomic_DNA"/>
</dbReference>
<keyword evidence="3" id="KW-1185">Reference proteome</keyword>
<evidence type="ECO:0000256" key="1">
    <source>
        <dbReference type="SAM" id="MobiDB-lite"/>
    </source>
</evidence>
<accession>A0A9K3KMY9</accession>
<name>A0A9K3KMY9_9STRA</name>
<reference evidence="2" key="1">
    <citation type="journal article" date="2021" name="Sci. Rep.">
        <title>Diploid genomic architecture of Nitzschia inconspicua, an elite biomass production diatom.</title>
        <authorList>
            <person name="Oliver A."/>
            <person name="Podell S."/>
            <person name="Pinowska A."/>
            <person name="Traller J.C."/>
            <person name="Smith S.R."/>
            <person name="McClure R."/>
            <person name="Beliaev A."/>
            <person name="Bohutskyi P."/>
            <person name="Hill E.A."/>
            <person name="Rabines A."/>
            <person name="Zheng H."/>
            <person name="Allen L.Z."/>
            <person name="Kuo A."/>
            <person name="Grigoriev I.V."/>
            <person name="Allen A.E."/>
            <person name="Hazlebeck D."/>
            <person name="Allen E.E."/>
        </authorList>
    </citation>
    <scope>NUCLEOTIDE SEQUENCE</scope>
    <source>
        <strain evidence="2">Hildebrandi</strain>
    </source>
</reference>
<gene>
    <name evidence="2" type="ORF">IV203_005042</name>
</gene>
<evidence type="ECO:0000313" key="3">
    <source>
        <dbReference type="Proteomes" id="UP000693970"/>
    </source>
</evidence>
<proteinExistence type="predicted"/>
<evidence type="ECO:0000313" key="2">
    <source>
        <dbReference type="EMBL" id="KAG7345975.1"/>
    </source>
</evidence>
<feature type="region of interest" description="Disordered" evidence="1">
    <location>
        <begin position="103"/>
        <end position="144"/>
    </location>
</feature>
<dbReference type="AlphaFoldDB" id="A0A9K3KMY9"/>
<dbReference type="OrthoDB" id="43752at2759"/>
<dbReference type="Proteomes" id="UP000693970">
    <property type="component" value="Unassembled WGS sequence"/>
</dbReference>